<dbReference type="AlphaFoldDB" id="A0AAD5K6S8"/>
<protein>
    <recommendedName>
        <fullName evidence="1">DNA-directed DNA polymerase family B exonuclease domain-containing protein</fullName>
    </recommendedName>
</protein>
<keyword evidence="3" id="KW-1185">Reference proteome</keyword>
<dbReference type="GO" id="GO:0003676">
    <property type="term" value="F:nucleic acid binding"/>
    <property type="evidence" value="ECO:0007669"/>
    <property type="project" value="InterPro"/>
</dbReference>
<proteinExistence type="predicted"/>
<feature type="domain" description="DNA-directed DNA polymerase family B exonuclease" evidence="1">
    <location>
        <begin position="37"/>
        <end position="116"/>
    </location>
</feature>
<reference evidence="2" key="2">
    <citation type="submission" date="2023-02" db="EMBL/GenBank/DDBJ databases">
        <authorList>
            <consortium name="DOE Joint Genome Institute"/>
            <person name="Mondo S.J."/>
            <person name="Chang Y."/>
            <person name="Wang Y."/>
            <person name="Ahrendt S."/>
            <person name="Andreopoulos W."/>
            <person name="Barry K."/>
            <person name="Beard J."/>
            <person name="Benny G.L."/>
            <person name="Blankenship S."/>
            <person name="Bonito G."/>
            <person name="Cuomo C."/>
            <person name="Desiro A."/>
            <person name="Gervers K.A."/>
            <person name="Hundley H."/>
            <person name="Kuo A."/>
            <person name="LaButti K."/>
            <person name="Lang B.F."/>
            <person name="Lipzen A."/>
            <person name="O'Donnell K."/>
            <person name="Pangilinan J."/>
            <person name="Reynolds N."/>
            <person name="Sandor L."/>
            <person name="Smith M.W."/>
            <person name="Tsang A."/>
            <person name="Grigoriev I.V."/>
            <person name="Stajich J.E."/>
            <person name="Spatafora J.W."/>
        </authorList>
    </citation>
    <scope>NUCLEOTIDE SEQUENCE</scope>
    <source>
        <strain evidence="2">RSA 2281</strain>
    </source>
</reference>
<dbReference type="InterPro" id="IPR012337">
    <property type="entry name" value="RNaseH-like_sf"/>
</dbReference>
<evidence type="ECO:0000259" key="1">
    <source>
        <dbReference type="Pfam" id="PF03104"/>
    </source>
</evidence>
<dbReference type="InterPro" id="IPR006133">
    <property type="entry name" value="DNA-dir_DNA_pol_B_exonuc"/>
</dbReference>
<organism evidence="2 3">
    <name type="scientific">Phascolomyces articulosus</name>
    <dbReference type="NCBI Taxonomy" id="60185"/>
    <lineage>
        <taxon>Eukaryota</taxon>
        <taxon>Fungi</taxon>
        <taxon>Fungi incertae sedis</taxon>
        <taxon>Mucoromycota</taxon>
        <taxon>Mucoromycotina</taxon>
        <taxon>Mucoromycetes</taxon>
        <taxon>Mucorales</taxon>
        <taxon>Lichtheimiaceae</taxon>
        <taxon>Phascolomyces</taxon>
    </lineage>
</organism>
<evidence type="ECO:0000313" key="3">
    <source>
        <dbReference type="Proteomes" id="UP001209540"/>
    </source>
</evidence>
<gene>
    <name evidence="2" type="ORF">BDA99DRAFT_569613</name>
</gene>
<evidence type="ECO:0000313" key="2">
    <source>
        <dbReference type="EMBL" id="KAI9271837.1"/>
    </source>
</evidence>
<accession>A0AAD5K6S8</accession>
<reference evidence="2" key="1">
    <citation type="journal article" date="2022" name="IScience">
        <title>Evolution of zygomycete secretomes and the origins of terrestrial fungal ecologies.</title>
        <authorList>
            <person name="Chang Y."/>
            <person name="Wang Y."/>
            <person name="Mondo S."/>
            <person name="Ahrendt S."/>
            <person name="Andreopoulos W."/>
            <person name="Barry K."/>
            <person name="Beard J."/>
            <person name="Benny G.L."/>
            <person name="Blankenship S."/>
            <person name="Bonito G."/>
            <person name="Cuomo C."/>
            <person name="Desiro A."/>
            <person name="Gervers K.A."/>
            <person name="Hundley H."/>
            <person name="Kuo A."/>
            <person name="LaButti K."/>
            <person name="Lang B.F."/>
            <person name="Lipzen A."/>
            <person name="O'Donnell K."/>
            <person name="Pangilinan J."/>
            <person name="Reynolds N."/>
            <person name="Sandor L."/>
            <person name="Smith M.E."/>
            <person name="Tsang A."/>
            <person name="Grigoriev I.V."/>
            <person name="Stajich J.E."/>
            <person name="Spatafora J.W."/>
        </authorList>
    </citation>
    <scope>NUCLEOTIDE SEQUENCE</scope>
    <source>
        <strain evidence="2">RSA 2281</strain>
    </source>
</reference>
<comment type="caution">
    <text evidence="2">The sequence shown here is derived from an EMBL/GenBank/DDBJ whole genome shotgun (WGS) entry which is preliminary data.</text>
</comment>
<dbReference type="Proteomes" id="UP001209540">
    <property type="component" value="Unassembled WGS sequence"/>
</dbReference>
<dbReference type="Gene3D" id="3.30.420.10">
    <property type="entry name" value="Ribonuclease H-like superfamily/Ribonuclease H"/>
    <property type="match status" value="1"/>
</dbReference>
<dbReference type="SUPFAM" id="SSF53098">
    <property type="entry name" value="Ribonuclease H-like"/>
    <property type="match status" value="1"/>
</dbReference>
<dbReference type="InterPro" id="IPR036397">
    <property type="entry name" value="RNaseH_sf"/>
</dbReference>
<name>A0AAD5K6S8_9FUNG</name>
<sequence>MNNRIINNLNSSVHIDDVEEFDRLHFQYIEEALRQQQQEIIDNDFRMTMEMEFDINEEEDEEEDFDSYFEPMSQEDITGIDKKELRILSVDIECTSRPKTFPQSHIDSIIQIGNTCVTLCDFALFGELICVSDDFAFLFLR</sequence>
<dbReference type="EMBL" id="JAIXMP010000006">
    <property type="protein sequence ID" value="KAI9271837.1"/>
    <property type="molecule type" value="Genomic_DNA"/>
</dbReference>
<dbReference type="Pfam" id="PF03104">
    <property type="entry name" value="DNA_pol_B_exo1"/>
    <property type="match status" value="1"/>
</dbReference>